<dbReference type="Pfam" id="PF13692">
    <property type="entry name" value="Glyco_trans_1_4"/>
    <property type="match status" value="1"/>
</dbReference>
<protein>
    <submittedName>
        <fullName evidence="1">Glycosyltransferase family 4 protein</fullName>
    </submittedName>
</protein>
<dbReference type="GO" id="GO:0016740">
    <property type="term" value="F:transferase activity"/>
    <property type="evidence" value="ECO:0007669"/>
    <property type="project" value="UniProtKB-KW"/>
</dbReference>
<sequence>MKKLLVIGYVWPEPASSAAGSRMMQLLKIFLNKNWKIWYASPAANSLYAEKLENLSIQSVKIKTNDSSFTDFLKEIKPNVVMFDRFMMEEQFGWRVAENCPKALRILDTEDLHFFRKARYEAFKQNRNLKKSDLHSDEARREIASILRCDLSLIISEAEKDLLLKKFGINPALLLYLPFLLPKLEQASLEAYPNFNERKNFMFIGNFLHQPNWDAVLFLKQNIWPLIRQQLPQAELHIYGAYTRKKVKQLHNTQENFLVQGRAENAGKTMQNAKVLLAPLRFGAGIKGKFIEAMQNGTPSVTTTIGAEGIGGPHPWNGEIANTDQEVASAAVRLYTNQKRWEKAQQYGLKIINNRFQKDLFTDAFIEELENLQKSLTTHRANNFMGSMLMHHSLKSTKYMALWIEAKNKLKALEKE</sequence>
<dbReference type="Gene3D" id="3.40.50.2000">
    <property type="entry name" value="Glycogen Phosphorylase B"/>
    <property type="match status" value="1"/>
</dbReference>
<organism evidence="1 2">
    <name type="scientific">Haloflavibacter putidus</name>
    <dbReference type="NCBI Taxonomy" id="2576776"/>
    <lineage>
        <taxon>Bacteria</taxon>
        <taxon>Pseudomonadati</taxon>
        <taxon>Bacteroidota</taxon>
        <taxon>Flavobacteriia</taxon>
        <taxon>Flavobacteriales</taxon>
        <taxon>Flavobacteriaceae</taxon>
        <taxon>Haloflavibacter</taxon>
    </lineage>
</organism>
<gene>
    <name evidence="1" type="ORF">FKR84_12080</name>
</gene>
<dbReference type="EMBL" id="VIAR01000014">
    <property type="protein sequence ID" value="TQD34371.1"/>
    <property type="molecule type" value="Genomic_DNA"/>
</dbReference>
<name>A0A507ZCC0_9FLAO</name>
<accession>A0A507ZCC0</accession>
<comment type="caution">
    <text evidence="1">The sequence shown here is derived from an EMBL/GenBank/DDBJ whole genome shotgun (WGS) entry which is preliminary data.</text>
</comment>
<proteinExistence type="predicted"/>
<dbReference type="OrthoDB" id="9807209at2"/>
<dbReference type="Proteomes" id="UP000317169">
    <property type="component" value="Unassembled WGS sequence"/>
</dbReference>
<dbReference type="RefSeq" id="WP_141422576.1">
    <property type="nucleotide sequence ID" value="NZ_VIAR01000014.1"/>
</dbReference>
<evidence type="ECO:0000313" key="2">
    <source>
        <dbReference type="Proteomes" id="UP000317169"/>
    </source>
</evidence>
<keyword evidence="1" id="KW-0808">Transferase</keyword>
<keyword evidence="2" id="KW-1185">Reference proteome</keyword>
<reference evidence="1 2" key="1">
    <citation type="submission" date="2019-06" db="EMBL/GenBank/DDBJ databases">
        <title>Flavibacter putida gen. nov., sp. nov., a novel marine bacterium of the family Flavobacteriaceae isolated from coastal seawater.</title>
        <authorList>
            <person name="Feng X."/>
        </authorList>
    </citation>
    <scope>NUCLEOTIDE SEQUENCE [LARGE SCALE GENOMIC DNA]</scope>
    <source>
        <strain evidence="1 2">PLHSN227</strain>
    </source>
</reference>
<dbReference type="SUPFAM" id="SSF53756">
    <property type="entry name" value="UDP-Glycosyltransferase/glycogen phosphorylase"/>
    <property type="match status" value="1"/>
</dbReference>
<evidence type="ECO:0000313" key="1">
    <source>
        <dbReference type="EMBL" id="TQD34371.1"/>
    </source>
</evidence>
<dbReference type="AlphaFoldDB" id="A0A507ZCC0"/>